<keyword evidence="2" id="KW-0067">ATP-binding</keyword>
<reference evidence="5 6" key="1">
    <citation type="submission" date="2020-08" db="EMBL/GenBank/DDBJ databases">
        <title>Bridging the membrane lipid divide: bacteria of the FCB group superphylum have the potential to synthesize archaeal ether lipids.</title>
        <authorList>
            <person name="Villanueva L."/>
            <person name="Von Meijenfeldt F.A.B."/>
            <person name="Westbye A.B."/>
            <person name="Yadav S."/>
            <person name="Hopmans E.C."/>
            <person name="Dutilh B.E."/>
            <person name="Sinninghe Damste J.S."/>
        </authorList>
    </citation>
    <scope>NUCLEOTIDE SEQUENCE [LARGE SCALE GENOMIC DNA]</scope>
    <source>
        <strain evidence="5">NIOZ-UU47</strain>
    </source>
</reference>
<dbReference type="GO" id="GO:0005524">
    <property type="term" value="F:ATP binding"/>
    <property type="evidence" value="ECO:0007669"/>
    <property type="project" value="UniProtKB-KW"/>
</dbReference>
<dbReference type="PROSITE" id="PS51459">
    <property type="entry name" value="FIDO"/>
    <property type="match status" value="1"/>
</dbReference>
<protein>
    <submittedName>
        <fullName evidence="5">Fic family protein</fullName>
    </submittedName>
</protein>
<dbReference type="SUPFAM" id="SSF140931">
    <property type="entry name" value="Fic-like"/>
    <property type="match status" value="1"/>
</dbReference>
<comment type="caution">
    <text evidence="5">The sequence shown here is derived from an EMBL/GenBank/DDBJ whole genome shotgun (WGS) entry which is preliminary data.</text>
</comment>
<accession>A0A8J6NBS8</accession>
<evidence type="ECO:0000313" key="5">
    <source>
        <dbReference type="EMBL" id="MBC8317821.1"/>
    </source>
</evidence>
<dbReference type="PANTHER" id="PTHR13504">
    <property type="entry name" value="FIDO DOMAIN-CONTAINING PROTEIN DDB_G0283145"/>
    <property type="match status" value="1"/>
</dbReference>
<evidence type="ECO:0000259" key="4">
    <source>
        <dbReference type="PROSITE" id="PS51459"/>
    </source>
</evidence>
<dbReference type="InterPro" id="IPR040198">
    <property type="entry name" value="Fido_containing"/>
</dbReference>
<evidence type="ECO:0000256" key="2">
    <source>
        <dbReference type="PIRSR" id="PIRSR640198-2"/>
    </source>
</evidence>
<evidence type="ECO:0000256" key="3">
    <source>
        <dbReference type="PIRSR" id="PIRSR640198-3"/>
    </source>
</evidence>
<dbReference type="PANTHER" id="PTHR13504:SF38">
    <property type="entry name" value="FIDO DOMAIN-CONTAINING PROTEIN"/>
    <property type="match status" value="1"/>
</dbReference>
<dbReference type="InterPro" id="IPR003812">
    <property type="entry name" value="Fido"/>
</dbReference>
<proteinExistence type="predicted"/>
<feature type="binding site" evidence="2">
    <location>
        <begin position="237"/>
        <end position="238"/>
    </location>
    <ligand>
        <name>ATP</name>
        <dbReference type="ChEBI" id="CHEBI:30616"/>
    </ligand>
</feature>
<feature type="site" description="Important for autoinhibition of adenylyltransferase activity" evidence="3">
    <location>
        <position position="64"/>
    </location>
</feature>
<dbReference type="AlphaFoldDB" id="A0A8J6NBS8"/>
<gene>
    <name evidence="5" type="ORF">H8E41_07925</name>
</gene>
<evidence type="ECO:0000256" key="1">
    <source>
        <dbReference type="PIRSR" id="PIRSR640198-1"/>
    </source>
</evidence>
<sequence length="382" mass="44034">MTASFEHIDLKLVSPSFDSELTDVLIELNHLRKLKLSGTTAPWTFFQLKKIFHLLESVGSARIEGNRTTVSEYVEQKIDRGEHAAERFTEIANVERAMAYIEENIQVGSHISHQFIRELHHLTVEKLHGEGDKTPGAYRSWPVSISKSTHQPPEHHHVQGYMDELISFINKNTPEKYELIKTAIAHHRFTWIHPFGNGNGRVVRLLTYVLLIKYGFNVKAGKLLNPTAVFCNDRDYYYEMLSRADKGTDEGVLEWCEYVLKGILEEITKINKLTNYNYLAKQVLIPTIYFGLERGFLNKIEAEILKRGIIVQEFKALDIGNWIAGLSPRQKTHIIAKLKYNGFIRPVKTNGRTYFVNFMNNFLMRGLVLILEREGFIPSIDK</sequence>
<dbReference type="Pfam" id="PF02661">
    <property type="entry name" value="Fic"/>
    <property type="match status" value="1"/>
</dbReference>
<feature type="domain" description="Fido" evidence="4">
    <location>
        <begin position="111"/>
        <end position="261"/>
    </location>
</feature>
<evidence type="ECO:0000313" key="6">
    <source>
        <dbReference type="Proteomes" id="UP000614424"/>
    </source>
</evidence>
<dbReference type="Proteomes" id="UP000614424">
    <property type="component" value="Unassembled WGS sequence"/>
</dbReference>
<dbReference type="Gene3D" id="1.10.3290.10">
    <property type="entry name" value="Fido-like domain"/>
    <property type="match status" value="1"/>
</dbReference>
<dbReference type="InterPro" id="IPR036597">
    <property type="entry name" value="Fido-like_dom_sf"/>
</dbReference>
<dbReference type="EMBL" id="JACNJZ010000108">
    <property type="protein sequence ID" value="MBC8317821.1"/>
    <property type="molecule type" value="Genomic_DNA"/>
</dbReference>
<feature type="active site" evidence="1">
    <location>
        <position position="193"/>
    </location>
</feature>
<keyword evidence="2" id="KW-0547">Nucleotide-binding</keyword>
<name>A0A8J6NBS8_9BACT</name>
<organism evidence="5 6">
    <name type="scientific">Candidatus Desulfobia pelagia</name>
    <dbReference type="NCBI Taxonomy" id="2841692"/>
    <lineage>
        <taxon>Bacteria</taxon>
        <taxon>Pseudomonadati</taxon>
        <taxon>Thermodesulfobacteriota</taxon>
        <taxon>Desulfobulbia</taxon>
        <taxon>Desulfobulbales</taxon>
        <taxon>Desulfobulbaceae</taxon>
        <taxon>Candidatus Desulfobia</taxon>
    </lineage>
</organism>